<evidence type="ECO:0000313" key="3">
    <source>
        <dbReference type="Proteomes" id="UP001634747"/>
    </source>
</evidence>
<evidence type="ECO:0000256" key="1">
    <source>
        <dbReference type="SAM" id="Phobius"/>
    </source>
</evidence>
<keyword evidence="1" id="KW-0812">Transmembrane</keyword>
<keyword evidence="3" id="KW-1185">Reference proteome</keyword>
<dbReference type="EMBL" id="JBJYXY010000001">
    <property type="protein sequence ID" value="MFN2975447.1"/>
    <property type="molecule type" value="Genomic_DNA"/>
</dbReference>
<keyword evidence="1" id="KW-0472">Membrane</keyword>
<keyword evidence="1" id="KW-1133">Transmembrane helix</keyword>
<dbReference type="Proteomes" id="UP001634747">
    <property type="component" value="Unassembled WGS sequence"/>
</dbReference>
<feature type="transmembrane region" description="Helical" evidence="1">
    <location>
        <begin position="45"/>
        <end position="67"/>
    </location>
</feature>
<sequence length="129" mass="14274">MRRLRDVLGARSYHLGEAVAAQETQPSQEQLIADLKTVITNNEMYFRLCIGALVAVFAGCCFLIYVYRANTLAITGLFTATGISFAAIAPQMLSFWREKVRTDTVLVMARQLPASETMQLIQLLLASGK</sequence>
<organism evidence="2 3">
    <name type="scientific">Terriglobus aquaticus</name>
    <dbReference type="NCBI Taxonomy" id="940139"/>
    <lineage>
        <taxon>Bacteria</taxon>
        <taxon>Pseudomonadati</taxon>
        <taxon>Acidobacteriota</taxon>
        <taxon>Terriglobia</taxon>
        <taxon>Terriglobales</taxon>
        <taxon>Acidobacteriaceae</taxon>
        <taxon>Terriglobus</taxon>
    </lineage>
</organism>
<proteinExistence type="predicted"/>
<reference evidence="2 3" key="1">
    <citation type="submission" date="2024-12" db="EMBL/GenBank/DDBJ databases">
        <authorList>
            <person name="Lee Y."/>
        </authorList>
    </citation>
    <scope>NUCLEOTIDE SEQUENCE [LARGE SCALE GENOMIC DNA]</scope>
    <source>
        <strain evidence="2 3">03SUJ4</strain>
    </source>
</reference>
<dbReference type="RefSeq" id="WP_263413029.1">
    <property type="nucleotide sequence ID" value="NZ_BAABBH010000001.1"/>
</dbReference>
<comment type="caution">
    <text evidence="2">The sequence shown here is derived from an EMBL/GenBank/DDBJ whole genome shotgun (WGS) entry which is preliminary data.</text>
</comment>
<accession>A0ABW9KI31</accession>
<gene>
    <name evidence="2" type="ORF">ACK2TP_06710</name>
</gene>
<feature type="transmembrane region" description="Helical" evidence="1">
    <location>
        <begin position="73"/>
        <end position="93"/>
    </location>
</feature>
<name>A0ABW9KI31_9BACT</name>
<protein>
    <submittedName>
        <fullName evidence="2">Uncharacterized protein</fullName>
    </submittedName>
</protein>
<evidence type="ECO:0000313" key="2">
    <source>
        <dbReference type="EMBL" id="MFN2975447.1"/>
    </source>
</evidence>